<evidence type="ECO:0008006" key="3">
    <source>
        <dbReference type="Google" id="ProtNLM"/>
    </source>
</evidence>
<evidence type="ECO:0000313" key="2">
    <source>
        <dbReference type="Proteomes" id="UP001595660"/>
    </source>
</evidence>
<evidence type="ECO:0000313" key="1">
    <source>
        <dbReference type="EMBL" id="MFC3476100.1"/>
    </source>
</evidence>
<dbReference type="GeneID" id="69119292"/>
<organism evidence="1 2">
    <name type="scientific">Halobacterium litoreum</name>
    <dbReference type="NCBI Taxonomy" id="2039234"/>
    <lineage>
        <taxon>Archaea</taxon>
        <taxon>Methanobacteriati</taxon>
        <taxon>Methanobacteriota</taxon>
        <taxon>Stenosarchaea group</taxon>
        <taxon>Halobacteria</taxon>
        <taxon>Halobacteriales</taxon>
        <taxon>Halobacteriaceae</taxon>
        <taxon>Halobacterium</taxon>
    </lineage>
</organism>
<sequence>MTEQPTCAVCGSKVPPDEDHVHVVANAKRMRDRDGREDYYAHPSCWREETAEWRDPA</sequence>
<proteinExistence type="predicted"/>
<comment type="caution">
    <text evidence="1">The sequence shown here is derived from an EMBL/GenBank/DDBJ whole genome shotgun (WGS) entry which is preliminary data.</text>
</comment>
<dbReference type="AlphaFoldDB" id="A0ABD5N7W2"/>
<dbReference type="RefSeq" id="WP_232572701.1">
    <property type="nucleotide sequence ID" value="NZ_CP089467.1"/>
</dbReference>
<keyword evidence="2" id="KW-1185">Reference proteome</keyword>
<dbReference type="Proteomes" id="UP001595660">
    <property type="component" value="Unassembled WGS sequence"/>
</dbReference>
<name>A0ABD5N7W2_9EURY</name>
<gene>
    <name evidence="1" type="ORF">ACFOKC_00020</name>
</gene>
<accession>A0ABD5N7W2</accession>
<reference evidence="1 2" key="1">
    <citation type="journal article" date="2019" name="Int. J. Syst. Evol. Microbiol.">
        <title>The Global Catalogue of Microorganisms (GCM) 10K type strain sequencing project: providing services to taxonomists for standard genome sequencing and annotation.</title>
        <authorList>
            <consortium name="The Broad Institute Genomics Platform"/>
            <consortium name="The Broad Institute Genome Sequencing Center for Infectious Disease"/>
            <person name="Wu L."/>
            <person name="Ma J."/>
        </authorList>
    </citation>
    <scope>NUCLEOTIDE SEQUENCE [LARGE SCALE GENOMIC DNA]</scope>
    <source>
        <strain evidence="1 2">CGMCC 1.12562</strain>
    </source>
</reference>
<dbReference type="EMBL" id="JBHRWN010000001">
    <property type="protein sequence ID" value="MFC3476100.1"/>
    <property type="molecule type" value="Genomic_DNA"/>
</dbReference>
<protein>
    <recommendedName>
        <fullName evidence="3">Ribosome biogenesis protein Nop10</fullName>
    </recommendedName>
</protein>